<dbReference type="InterPro" id="IPR032808">
    <property type="entry name" value="DoxX"/>
</dbReference>
<accession>A0ABU9Q1Z4</accession>
<dbReference type="Proteomes" id="UP001495910">
    <property type="component" value="Unassembled WGS sequence"/>
</dbReference>
<name>A0ABU9Q1Z4_9BURK</name>
<protein>
    <submittedName>
        <fullName evidence="6">DoxX family protein</fullName>
    </submittedName>
</protein>
<comment type="caution">
    <text evidence="6">The sequence shown here is derived from an EMBL/GenBank/DDBJ whole genome shotgun (WGS) entry which is preliminary data.</text>
</comment>
<keyword evidence="3 5" id="KW-1133">Transmembrane helix</keyword>
<evidence type="ECO:0000256" key="2">
    <source>
        <dbReference type="ARBA" id="ARBA00022692"/>
    </source>
</evidence>
<reference evidence="6 7" key="1">
    <citation type="submission" date="2024-02" db="EMBL/GenBank/DDBJ databases">
        <title>Draft genome sequence of Collimonas sp. strain H4R21, an effective mineral-weathering bacterial strain isolated from the beech rhizosphere.</title>
        <authorList>
            <person name="Morin E."/>
            <person name="Uroz S."/>
            <person name="Leveau J.H.J."/>
            <person name="Kumar R."/>
            <person name="Rey M.W."/>
            <person name="Pham J."/>
        </authorList>
    </citation>
    <scope>NUCLEOTIDE SEQUENCE [LARGE SCALE GENOMIC DNA]</scope>
    <source>
        <strain evidence="6 7">H4R21</strain>
    </source>
</reference>
<keyword evidence="4 5" id="KW-0472">Membrane</keyword>
<dbReference type="Pfam" id="PF13564">
    <property type="entry name" value="DoxX_2"/>
    <property type="match status" value="1"/>
</dbReference>
<feature type="transmembrane region" description="Helical" evidence="5">
    <location>
        <begin position="72"/>
        <end position="89"/>
    </location>
</feature>
<feature type="transmembrane region" description="Helical" evidence="5">
    <location>
        <begin position="39"/>
        <end position="60"/>
    </location>
</feature>
<keyword evidence="2 5" id="KW-0812">Transmembrane</keyword>
<sequence length="141" mass="15346">MAENYSYWISTTLLALLYLTSATMYIVKGDFVRKAQADLGYSASHLVPFMIMVKVLGPAAILWRFNVALSDLAYAGIFYHLILSGLAHLGVRKPKGAIPAAAGLILLVASFATQNSAREILSPYAPAAAKRQITLNQWRSS</sequence>
<evidence type="ECO:0000256" key="1">
    <source>
        <dbReference type="ARBA" id="ARBA00004141"/>
    </source>
</evidence>
<evidence type="ECO:0000256" key="3">
    <source>
        <dbReference type="ARBA" id="ARBA00022989"/>
    </source>
</evidence>
<gene>
    <name evidence="6" type="ORF">V8G57_22825</name>
</gene>
<dbReference type="EMBL" id="JBANDC010000021">
    <property type="protein sequence ID" value="MEM4990242.1"/>
    <property type="molecule type" value="Genomic_DNA"/>
</dbReference>
<feature type="transmembrane region" description="Helical" evidence="5">
    <location>
        <begin position="6"/>
        <end position="27"/>
    </location>
</feature>
<organism evidence="6 7">
    <name type="scientific">Collimonas rhizosphaerae</name>
    <dbReference type="NCBI Taxonomy" id="3126357"/>
    <lineage>
        <taxon>Bacteria</taxon>
        <taxon>Pseudomonadati</taxon>
        <taxon>Pseudomonadota</taxon>
        <taxon>Betaproteobacteria</taxon>
        <taxon>Burkholderiales</taxon>
        <taxon>Oxalobacteraceae</taxon>
        <taxon>Collimonas</taxon>
    </lineage>
</organism>
<evidence type="ECO:0000256" key="4">
    <source>
        <dbReference type="ARBA" id="ARBA00023136"/>
    </source>
</evidence>
<proteinExistence type="predicted"/>
<dbReference type="RefSeq" id="WP_342831337.1">
    <property type="nucleotide sequence ID" value="NZ_JBANDC010000021.1"/>
</dbReference>
<evidence type="ECO:0000313" key="6">
    <source>
        <dbReference type="EMBL" id="MEM4990242.1"/>
    </source>
</evidence>
<comment type="subcellular location">
    <subcellularLocation>
        <location evidence="1">Membrane</location>
        <topology evidence="1">Multi-pass membrane protein</topology>
    </subcellularLocation>
</comment>
<evidence type="ECO:0000256" key="5">
    <source>
        <dbReference type="SAM" id="Phobius"/>
    </source>
</evidence>
<keyword evidence="7" id="KW-1185">Reference proteome</keyword>
<evidence type="ECO:0000313" key="7">
    <source>
        <dbReference type="Proteomes" id="UP001495910"/>
    </source>
</evidence>